<evidence type="ECO:0000313" key="3">
    <source>
        <dbReference type="Proteomes" id="UP000252985"/>
    </source>
</evidence>
<dbReference type="Proteomes" id="UP000252985">
    <property type="component" value="Chromosome"/>
</dbReference>
<dbReference type="Proteomes" id="UP000253273">
    <property type="component" value="Chromosome"/>
</dbReference>
<dbReference type="Gene3D" id="3.10.20.30">
    <property type="match status" value="1"/>
</dbReference>
<proteinExistence type="predicted"/>
<dbReference type="AlphaFoldDB" id="A0A345EFS8"/>
<dbReference type="Pfam" id="PF02597">
    <property type="entry name" value="ThiS"/>
    <property type="match status" value="1"/>
</dbReference>
<reference evidence="1 4" key="2">
    <citation type="submission" date="2018-07" db="EMBL/GenBank/DDBJ databases">
        <title>Genome sequences of Haloplanus sp. CBA1113.</title>
        <authorList>
            <person name="Kim Y.B."/>
            <person name="Roh S.W."/>
        </authorList>
    </citation>
    <scope>NUCLEOTIDE SEQUENCE [LARGE SCALE GENOMIC DNA]</scope>
    <source>
        <strain evidence="1 4">CBA1113</strain>
    </source>
</reference>
<gene>
    <name evidence="2" type="ORF">DU484_14990</name>
    <name evidence="1" type="ORF">DU500_15020</name>
</gene>
<protein>
    <recommendedName>
        <fullName evidence="5">MoaD/ThiS family protein</fullName>
    </recommendedName>
</protein>
<dbReference type="InterPro" id="IPR016155">
    <property type="entry name" value="Mopterin_synth/thiamin_S_b"/>
</dbReference>
<dbReference type="KEGG" id="haj:DU500_15020"/>
<evidence type="ECO:0000313" key="4">
    <source>
        <dbReference type="Proteomes" id="UP000253273"/>
    </source>
</evidence>
<keyword evidence="4" id="KW-1185">Reference proteome</keyword>
<accession>A0A345E613</accession>
<dbReference type="KEGG" id="haq:DU484_14990"/>
<dbReference type="SUPFAM" id="SSF54285">
    <property type="entry name" value="MoaD/ThiS"/>
    <property type="match status" value="1"/>
</dbReference>
<dbReference type="InterPro" id="IPR003749">
    <property type="entry name" value="ThiS/MoaD-like"/>
</dbReference>
<accession>A0A345EFS8</accession>
<sequence length="93" mass="9435">MSVRSGFVFGVRPSLVRIEVRCYGEVAAAVGDHAQTLSLADDATVGDARAALSIATESFSGGLVVLVNGSHAAADAALSDGDTLALSQSPMRE</sequence>
<dbReference type="InterPro" id="IPR012675">
    <property type="entry name" value="Beta-grasp_dom_sf"/>
</dbReference>
<evidence type="ECO:0000313" key="2">
    <source>
        <dbReference type="EMBL" id="AXG11050.1"/>
    </source>
</evidence>
<name>A0A345EFS8_9EURY</name>
<dbReference type="EMBL" id="CP031150">
    <property type="protein sequence ID" value="AXG07635.1"/>
    <property type="molecule type" value="Genomic_DNA"/>
</dbReference>
<reference evidence="2 3" key="1">
    <citation type="submission" date="2018-07" db="EMBL/GenBank/DDBJ databases">
        <title>Genome sequences of Haloplanus sp. CBA1112.</title>
        <authorList>
            <person name="Kim Y.B."/>
            <person name="Roh S.W."/>
        </authorList>
    </citation>
    <scope>NUCLEOTIDE SEQUENCE [LARGE SCALE GENOMIC DNA]</scope>
    <source>
        <strain evidence="2 3">CBA1112</strain>
    </source>
</reference>
<evidence type="ECO:0008006" key="5">
    <source>
        <dbReference type="Google" id="ProtNLM"/>
    </source>
</evidence>
<dbReference type="EMBL" id="CP031148">
    <property type="protein sequence ID" value="AXG11050.1"/>
    <property type="molecule type" value="Genomic_DNA"/>
</dbReference>
<organism evidence="2 3">
    <name type="scientific">Haloplanus rubicundus</name>
    <dbReference type="NCBI Taxonomy" id="1547898"/>
    <lineage>
        <taxon>Archaea</taxon>
        <taxon>Methanobacteriati</taxon>
        <taxon>Methanobacteriota</taxon>
        <taxon>Stenosarchaea group</taxon>
        <taxon>Halobacteria</taxon>
        <taxon>Halobacteriales</taxon>
        <taxon>Haloferacaceae</taxon>
        <taxon>Haloplanus</taxon>
    </lineage>
</organism>
<evidence type="ECO:0000313" key="1">
    <source>
        <dbReference type="EMBL" id="AXG07635.1"/>
    </source>
</evidence>